<dbReference type="Pfam" id="PF01569">
    <property type="entry name" value="PAP2"/>
    <property type="match status" value="1"/>
</dbReference>
<keyword evidence="2" id="KW-0812">Transmembrane</keyword>
<feature type="transmembrane region" description="Helical" evidence="2">
    <location>
        <begin position="195"/>
        <end position="213"/>
    </location>
</feature>
<dbReference type="eggNOG" id="COG0671">
    <property type="taxonomic scope" value="Bacteria"/>
</dbReference>
<proteinExistence type="predicted"/>
<evidence type="ECO:0000256" key="2">
    <source>
        <dbReference type="SAM" id="Phobius"/>
    </source>
</evidence>
<gene>
    <name evidence="4" type="ORF">AUCHE_16_01270</name>
</gene>
<feature type="transmembrane region" description="Helical" evidence="2">
    <location>
        <begin position="255"/>
        <end position="273"/>
    </location>
</feature>
<protein>
    <recommendedName>
        <fullName evidence="3">Phosphatidic acid phosphatase type 2/haloperoxidase domain-containing protein</fullName>
    </recommendedName>
</protein>
<keyword evidence="2" id="KW-1133">Transmembrane helix</keyword>
<dbReference type="STRING" id="100225.SAMN05421595_2361"/>
<keyword evidence="5" id="KW-1185">Reference proteome</keyword>
<sequence length="292" mass="32129">MNPQGMYGSADDHGGMPPESQKSPTDLDVPEGAGGGRHVRRSVDVRRLVARLSRLTSLSGEWVLFLLMLAAGLVVMASATWAAGEIYESVHDRSGLAAVDRPVLDRMVQWRQPWLDSVMTAFTTIGGTVVLPIITSVVVLFLAWRWRSWLPVALTVFAASGSVAMTVIGKQTVGRVRPAHEFAVPPFEVSPSFPSGHSLNAVVVVGVLVYLLMVRERRLARRRTLLLFLAVYSVCMGLSRVYLGHHWLTDVLTGWLLGGAWLVFVVMTHRFVATLERARRRREAHGVVDSPA</sequence>
<dbReference type="EMBL" id="BAGZ01000016">
    <property type="protein sequence ID" value="GAB78707.1"/>
    <property type="molecule type" value="Genomic_DNA"/>
</dbReference>
<dbReference type="Gene3D" id="1.20.144.10">
    <property type="entry name" value="Phosphatidic acid phosphatase type 2/haloperoxidase"/>
    <property type="match status" value="1"/>
</dbReference>
<feature type="domain" description="Phosphatidic acid phosphatase type 2/haloperoxidase" evidence="3">
    <location>
        <begin position="152"/>
        <end position="266"/>
    </location>
</feature>
<evidence type="ECO:0000256" key="1">
    <source>
        <dbReference type="SAM" id="MobiDB-lite"/>
    </source>
</evidence>
<dbReference type="OrthoDB" id="5289372at2"/>
<dbReference type="InterPro" id="IPR036938">
    <property type="entry name" value="PAP2/HPO_sf"/>
</dbReference>
<dbReference type="SUPFAM" id="SSF48317">
    <property type="entry name" value="Acid phosphatase/Vanadium-dependent haloperoxidase"/>
    <property type="match status" value="1"/>
</dbReference>
<dbReference type="PANTHER" id="PTHR14969">
    <property type="entry name" value="SPHINGOSINE-1-PHOSPHATE PHOSPHOHYDROLASE"/>
    <property type="match status" value="1"/>
</dbReference>
<evidence type="ECO:0000313" key="4">
    <source>
        <dbReference type="EMBL" id="GAB78707.1"/>
    </source>
</evidence>
<evidence type="ECO:0000313" key="5">
    <source>
        <dbReference type="Proteomes" id="UP000008495"/>
    </source>
</evidence>
<name>K6WA43_9MICO</name>
<reference evidence="4 5" key="1">
    <citation type="submission" date="2012-08" db="EMBL/GenBank/DDBJ databases">
        <title>Whole genome shotgun sequence of Austwickia chelonae NBRC 105200.</title>
        <authorList>
            <person name="Yoshida I."/>
            <person name="Hosoyama A."/>
            <person name="Tsuchikane K."/>
            <person name="Katsumata H."/>
            <person name="Ando Y."/>
            <person name="Ohji S."/>
            <person name="Hamada M."/>
            <person name="Tamura T."/>
            <person name="Yamazoe A."/>
            <person name="Yamazaki S."/>
            <person name="Fujita N."/>
        </authorList>
    </citation>
    <scope>NUCLEOTIDE SEQUENCE [LARGE SCALE GENOMIC DNA]</scope>
    <source>
        <strain evidence="4 5">NBRC 105200</strain>
    </source>
</reference>
<dbReference type="Proteomes" id="UP000008495">
    <property type="component" value="Unassembled WGS sequence"/>
</dbReference>
<organism evidence="4 5">
    <name type="scientific">Austwickia chelonae NBRC 105200</name>
    <dbReference type="NCBI Taxonomy" id="1184607"/>
    <lineage>
        <taxon>Bacteria</taxon>
        <taxon>Bacillati</taxon>
        <taxon>Actinomycetota</taxon>
        <taxon>Actinomycetes</taxon>
        <taxon>Micrococcales</taxon>
        <taxon>Dermatophilaceae</taxon>
        <taxon>Austwickia</taxon>
    </lineage>
</organism>
<dbReference type="AlphaFoldDB" id="K6WA43"/>
<dbReference type="SMART" id="SM00014">
    <property type="entry name" value="acidPPc"/>
    <property type="match status" value="1"/>
</dbReference>
<dbReference type="InterPro" id="IPR000326">
    <property type="entry name" value="PAP2/HPO"/>
</dbReference>
<feature type="transmembrane region" description="Helical" evidence="2">
    <location>
        <begin position="149"/>
        <end position="168"/>
    </location>
</feature>
<feature type="transmembrane region" description="Helical" evidence="2">
    <location>
        <begin position="118"/>
        <end position="142"/>
    </location>
</feature>
<feature type="region of interest" description="Disordered" evidence="1">
    <location>
        <begin position="1"/>
        <end position="36"/>
    </location>
</feature>
<feature type="transmembrane region" description="Helical" evidence="2">
    <location>
        <begin position="225"/>
        <end position="243"/>
    </location>
</feature>
<dbReference type="CDD" id="cd03392">
    <property type="entry name" value="PAP2_like_2"/>
    <property type="match status" value="1"/>
</dbReference>
<comment type="caution">
    <text evidence="4">The sequence shown here is derived from an EMBL/GenBank/DDBJ whole genome shotgun (WGS) entry which is preliminary data.</text>
</comment>
<keyword evidence="2" id="KW-0472">Membrane</keyword>
<evidence type="ECO:0000259" key="3">
    <source>
        <dbReference type="SMART" id="SM00014"/>
    </source>
</evidence>
<accession>K6WA43</accession>
<dbReference type="PANTHER" id="PTHR14969:SF13">
    <property type="entry name" value="AT30094P"/>
    <property type="match status" value="1"/>
</dbReference>
<feature type="transmembrane region" description="Helical" evidence="2">
    <location>
        <begin position="62"/>
        <end position="83"/>
    </location>
</feature>